<keyword evidence="1" id="KW-0732">Signal</keyword>
<dbReference type="EMBL" id="JADIMT010000067">
    <property type="protein sequence ID" value="MBO8436414.1"/>
    <property type="molecule type" value="Genomic_DNA"/>
</dbReference>
<dbReference type="Gene3D" id="1.25.40.10">
    <property type="entry name" value="Tetratricopeptide repeat domain"/>
    <property type="match status" value="1"/>
</dbReference>
<dbReference type="InterPro" id="IPR011990">
    <property type="entry name" value="TPR-like_helical_dom_sf"/>
</dbReference>
<evidence type="ECO:0000313" key="3">
    <source>
        <dbReference type="Proteomes" id="UP000823615"/>
    </source>
</evidence>
<protein>
    <recommendedName>
        <fullName evidence="4">Tetratricopeptide repeat protein</fullName>
    </recommendedName>
</protein>
<proteinExistence type="predicted"/>
<organism evidence="2 3">
    <name type="scientific">Candidatus Ornithospirochaeta stercoripullorum</name>
    <dbReference type="NCBI Taxonomy" id="2840899"/>
    <lineage>
        <taxon>Bacteria</taxon>
        <taxon>Pseudomonadati</taxon>
        <taxon>Spirochaetota</taxon>
        <taxon>Spirochaetia</taxon>
        <taxon>Spirochaetales</taxon>
        <taxon>Spirochaetaceae</taxon>
        <taxon>Spirochaetaceae incertae sedis</taxon>
        <taxon>Candidatus Ornithospirochaeta</taxon>
    </lineage>
</organism>
<dbReference type="SUPFAM" id="SSF48452">
    <property type="entry name" value="TPR-like"/>
    <property type="match status" value="1"/>
</dbReference>
<comment type="caution">
    <text evidence="2">The sequence shown here is derived from an EMBL/GenBank/DDBJ whole genome shotgun (WGS) entry which is preliminary data.</text>
</comment>
<evidence type="ECO:0008006" key="4">
    <source>
        <dbReference type="Google" id="ProtNLM"/>
    </source>
</evidence>
<reference evidence="2" key="1">
    <citation type="submission" date="2020-10" db="EMBL/GenBank/DDBJ databases">
        <authorList>
            <person name="Gilroy R."/>
        </authorList>
    </citation>
    <scope>NUCLEOTIDE SEQUENCE</scope>
    <source>
        <strain evidence="2">7293</strain>
    </source>
</reference>
<evidence type="ECO:0000256" key="1">
    <source>
        <dbReference type="SAM" id="SignalP"/>
    </source>
</evidence>
<gene>
    <name evidence="2" type="ORF">IAA97_05500</name>
</gene>
<name>A0A9D9H5A4_9SPIO</name>
<dbReference type="AlphaFoldDB" id="A0A9D9H5A4"/>
<sequence>MKRLIMLLLTSLLLAGAIYAYTDSFSEMQSDPLFLQLLDAVKNGKNAEEADEAYTSYMQSTANPLYLSRAEYHMVRYYMDMGMKEEAEEHLEKQKEFLSLVDDSASEVERLVAQVDSTSSEYYVTKKLGAGMENNKLVKELYKKYPDEFYAALQEGFRLIYAPPIAGGSDKKALKIFSDIESNQEGISHLDYYSLLVGKAMALSGLKEYEESEAYLDRACEIYSFDVSVPEIRSDNAKGLKK</sequence>
<evidence type="ECO:0000313" key="2">
    <source>
        <dbReference type="EMBL" id="MBO8436414.1"/>
    </source>
</evidence>
<dbReference type="Proteomes" id="UP000823615">
    <property type="component" value="Unassembled WGS sequence"/>
</dbReference>
<reference evidence="2" key="2">
    <citation type="journal article" date="2021" name="PeerJ">
        <title>Extensive microbial diversity within the chicken gut microbiome revealed by metagenomics and culture.</title>
        <authorList>
            <person name="Gilroy R."/>
            <person name="Ravi A."/>
            <person name="Getino M."/>
            <person name="Pursley I."/>
            <person name="Horton D.L."/>
            <person name="Alikhan N.F."/>
            <person name="Baker D."/>
            <person name="Gharbi K."/>
            <person name="Hall N."/>
            <person name="Watson M."/>
            <person name="Adriaenssens E.M."/>
            <person name="Foster-Nyarko E."/>
            <person name="Jarju S."/>
            <person name="Secka A."/>
            <person name="Antonio M."/>
            <person name="Oren A."/>
            <person name="Chaudhuri R.R."/>
            <person name="La Ragione R."/>
            <person name="Hildebrand F."/>
            <person name="Pallen M.J."/>
        </authorList>
    </citation>
    <scope>NUCLEOTIDE SEQUENCE</scope>
    <source>
        <strain evidence="2">7293</strain>
    </source>
</reference>
<feature type="signal peptide" evidence="1">
    <location>
        <begin position="1"/>
        <end position="20"/>
    </location>
</feature>
<feature type="chain" id="PRO_5039106015" description="Tetratricopeptide repeat protein" evidence="1">
    <location>
        <begin position="21"/>
        <end position="242"/>
    </location>
</feature>
<accession>A0A9D9H5A4</accession>